<organism evidence="2 3">
    <name type="scientific">Calditerrivibrio nitroreducens</name>
    <dbReference type="NCBI Taxonomy" id="477976"/>
    <lineage>
        <taxon>Bacteria</taxon>
        <taxon>Pseudomonadati</taxon>
        <taxon>Deferribacterota</taxon>
        <taxon>Deferribacteres</taxon>
        <taxon>Deferribacterales</taxon>
        <taxon>Calditerrivibrionaceae</taxon>
    </lineage>
</organism>
<gene>
    <name evidence="2" type="ORF">C0187_00935</name>
</gene>
<evidence type="ECO:0000313" key="3">
    <source>
        <dbReference type="Proteomes" id="UP000242881"/>
    </source>
</evidence>
<reference evidence="2 3" key="1">
    <citation type="submission" date="2018-01" db="EMBL/GenBank/DDBJ databases">
        <title>Metagenomic assembled genomes from two thermal pools in the Uzon Caldera, Kamchatka, Russia.</title>
        <authorList>
            <person name="Wilkins L."/>
            <person name="Ettinger C."/>
        </authorList>
    </citation>
    <scope>NUCLEOTIDE SEQUENCE [LARGE SCALE GENOMIC DNA]</scope>
    <source>
        <strain evidence="2">ZAV-05</strain>
    </source>
</reference>
<keyword evidence="1" id="KW-0472">Membrane</keyword>
<comment type="caution">
    <text evidence="2">The sequence shown here is derived from an EMBL/GenBank/DDBJ whole genome shotgun (WGS) entry which is preliminary data.</text>
</comment>
<evidence type="ECO:0000313" key="2">
    <source>
        <dbReference type="EMBL" id="PMP72772.1"/>
    </source>
</evidence>
<dbReference type="Proteomes" id="UP000242881">
    <property type="component" value="Unassembled WGS sequence"/>
</dbReference>
<evidence type="ECO:0000256" key="1">
    <source>
        <dbReference type="SAM" id="Phobius"/>
    </source>
</evidence>
<dbReference type="EMBL" id="PNIN01000017">
    <property type="protein sequence ID" value="PMP72772.1"/>
    <property type="molecule type" value="Genomic_DNA"/>
</dbReference>
<dbReference type="InterPro" id="IPR007436">
    <property type="entry name" value="DUF485"/>
</dbReference>
<keyword evidence="1" id="KW-1133">Transmembrane helix</keyword>
<feature type="transmembrane region" description="Helical" evidence="1">
    <location>
        <begin position="24"/>
        <end position="45"/>
    </location>
</feature>
<accession>A0A2J6WQV6</accession>
<dbReference type="PANTHER" id="PTHR38598:SF1">
    <property type="entry name" value="INNER MEMBRANE PROTEIN YJCH"/>
    <property type="match status" value="1"/>
</dbReference>
<sequence length="98" mass="11354">MDKKAREVLESQKFKSLVVKKWTISYVLLALLFIVYYGYIFLIALNKSALAIKVGQYTNIGLILGVLVIVAAWILTAYYVWWANNTYDKEVEELKKML</sequence>
<keyword evidence="1" id="KW-0812">Transmembrane</keyword>
<dbReference type="AlphaFoldDB" id="A0A2J6WQV6"/>
<dbReference type="PANTHER" id="PTHR38598">
    <property type="entry name" value="INNER MEMBRANE PROTEIN YJCH"/>
    <property type="match status" value="1"/>
</dbReference>
<proteinExistence type="predicted"/>
<dbReference type="InterPro" id="IPR052959">
    <property type="entry name" value="Inner_membrane_assoc"/>
</dbReference>
<dbReference type="GO" id="GO:0005886">
    <property type="term" value="C:plasma membrane"/>
    <property type="evidence" value="ECO:0007669"/>
    <property type="project" value="TreeGrafter"/>
</dbReference>
<dbReference type="Pfam" id="PF04341">
    <property type="entry name" value="DUF485"/>
    <property type="match status" value="1"/>
</dbReference>
<name>A0A2J6WQV6_9BACT</name>
<feature type="transmembrane region" description="Helical" evidence="1">
    <location>
        <begin position="57"/>
        <end position="81"/>
    </location>
</feature>
<protein>
    <submittedName>
        <fullName evidence="2">DUF485 domain-containing protein</fullName>
    </submittedName>
</protein>